<evidence type="ECO:0000256" key="10">
    <source>
        <dbReference type="SAM" id="Phobius"/>
    </source>
</evidence>
<comment type="subcellular location">
    <subcellularLocation>
        <location evidence="1">Cell inner membrane</location>
        <topology evidence="1">Multi-pass membrane protein</topology>
    </subcellularLocation>
</comment>
<evidence type="ECO:0000256" key="9">
    <source>
        <dbReference type="ARBA" id="ARBA00037230"/>
    </source>
</evidence>
<keyword evidence="7 10" id="KW-1133">Transmembrane helix</keyword>
<evidence type="ECO:0000256" key="2">
    <source>
        <dbReference type="ARBA" id="ARBA00009186"/>
    </source>
</evidence>
<keyword evidence="14" id="KW-1185">Reference proteome</keyword>
<evidence type="ECO:0000256" key="1">
    <source>
        <dbReference type="ARBA" id="ARBA00004429"/>
    </source>
</evidence>
<feature type="transmembrane region" description="Helical" evidence="10">
    <location>
        <begin position="40"/>
        <end position="61"/>
    </location>
</feature>
<evidence type="ECO:0000256" key="3">
    <source>
        <dbReference type="ARBA" id="ARBA00022475"/>
    </source>
</evidence>
<dbReference type="Pfam" id="PF16327">
    <property type="entry name" value="CcmF_C"/>
    <property type="match status" value="1"/>
</dbReference>
<dbReference type="PANTHER" id="PTHR43653">
    <property type="entry name" value="CYTOCHROME C ASSEMBLY PROTEIN-RELATED"/>
    <property type="match status" value="1"/>
</dbReference>
<dbReference type="GO" id="GO:0005886">
    <property type="term" value="C:plasma membrane"/>
    <property type="evidence" value="ECO:0007669"/>
    <property type="project" value="UniProtKB-SubCell"/>
</dbReference>
<dbReference type="GO" id="GO:0016829">
    <property type="term" value="F:lyase activity"/>
    <property type="evidence" value="ECO:0007669"/>
    <property type="project" value="UniProtKB-KW"/>
</dbReference>
<evidence type="ECO:0000313" key="13">
    <source>
        <dbReference type="EMBL" id="NSL50228.1"/>
    </source>
</evidence>
<comment type="function">
    <text evidence="9">Required for the biogenesis of c-type cytochromes. Possible subunit of a heme lyase.</text>
</comment>
<dbReference type="Pfam" id="PF01578">
    <property type="entry name" value="Cytochrom_C_asm"/>
    <property type="match status" value="1"/>
</dbReference>
<feature type="transmembrane region" description="Helical" evidence="10">
    <location>
        <begin position="120"/>
        <end position="143"/>
    </location>
</feature>
<dbReference type="Proteomes" id="UP000625804">
    <property type="component" value="Unassembled WGS sequence"/>
</dbReference>
<protein>
    <submittedName>
        <fullName evidence="13">Heme lyase CcmF/NrfE family subunit</fullName>
    </submittedName>
</protein>
<feature type="transmembrane region" description="Helical" evidence="10">
    <location>
        <begin position="393"/>
        <end position="413"/>
    </location>
</feature>
<dbReference type="GO" id="GO:0017004">
    <property type="term" value="P:cytochrome complex assembly"/>
    <property type="evidence" value="ECO:0007669"/>
    <property type="project" value="UniProtKB-KW"/>
</dbReference>
<keyword evidence="5 10" id="KW-0812">Transmembrane</keyword>
<dbReference type="InterPro" id="IPR003568">
    <property type="entry name" value="Cyt_c_biogenesis_CcmF"/>
</dbReference>
<dbReference type="GO" id="GO:0015232">
    <property type="term" value="F:heme transmembrane transporter activity"/>
    <property type="evidence" value="ECO:0007669"/>
    <property type="project" value="InterPro"/>
</dbReference>
<keyword evidence="8 10" id="KW-0472">Membrane</keyword>
<feature type="transmembrane region" description="Helical" evidence="10">
    <location>
        <begin position="497"/>
        <end position="515"/>
    </location>
</feature>
<comment type="caution">
    <text evidence="13">The sequence shown here is derived from an EMBL/GenBank/DDBJ whole genome shotgun (WGS) entry which is preliminary data.</text>
</comment>
<gene>
    <name evidence="13" type="ORF">HR057_00440</name>
</gene>
<feature type="transmembrane region" description="Helical" evidence="10">
    <location>
        <begin position="81"/>
        <end position="108"/>
    </location>
</feature>
<keyword evidence="3" id="KW-1003">Cell membrane</keyword>
<accession>A0A8J8KAM0</accession>
<feature type="transmembrane region" description="Helical" evidence="10">
    <location>
        <begin position="275"/>
        <end position="296"/>
    </location>
</feature>
<dbReference type="InterPro" id="IPR032523">
    <property type="entry name" value="CcmF_C"/>
</dbReference>
<dbReference type="PRINTS" id="PR01410">
    <property type="entry name" value="CCBIOGENESIS"/>
</dbReference>
<reference evidence="13" key="1">
    <citation type="submission" date="2020-06" db="EMBL/GenBank/DDBJ databases">
        <title>A novel thermopfilic bacterium from Erzurum, Turkey.</title>
        <authorList>
            <person name="Adiguzel A."/>
            <person name="Ay H."/>
            <person name="Baltaci M.O."/>
        </authorList>
    </citation>
    <scope>NUCLEOTIDE SEQUENCE</scope>
    <source>
        <strain evidence="13">P2</strain>
    </source>
</reference>
<evidence type="ECO:0000256" key="6">
    <source>
        <dbReference type="ARBA" id="ARBA00022748"/>
    </source>
</evidence>
<dbReference type="EMBL" id="JABTTE010000001">
    <property type="protein sequence ID" value="NSL50228.1"/>
    <property type="molecule type" value="Genomic_DNA"/>
</dbReference>
<dbReference type="InterPro" id="IPR002541">
    <property type="entry name" value="Cyt_c_assembly"/>
</dbReference>
<feature type="transmembrane region" description="Helical" evidence="10">
    <location>
        <begin position="349"/>
        <end position="373"/>
    </location>
</feature>
<evidence type="ECO:0000313" key="14">
    <source>
        <dbReference type="Proteomes" id="UP000625804"/>
    </source>
</evidence>
<dbReference type="InterPro" id="IPR003567">
    <property type="entry name" value="Cyt_c_biogenesis"/>
</dbReference>
<comment type="similarity">
    <text evidence="2">Belongs to the CcmF/CycK/Ccl1/NrfE/CcsA family.</text>
</comment>
<feature type="transmembrane region" description="Helical" evidence="10">
    <location>
        <begin position="308"/>
        <end position="328"/>
    </location>
</feature>
<feature type="transmembrane region" description="Helical" evidence="10">
    <location>
        <begin position="425"/>
        <end position="444"/>
    </location>
</feature>
<keyword evidence="4" id="KW-0997">Cell inner membrane</keyword>
<evidence type="ECO:0000256" key="8">
    <source>
        <dbReference type="ARBA" id="ARBA00023136"/>
    </source>
</evidence>
<sequence length="659" mass="74491">MYVIGNVTLYLGLILSVYALFAFLFGAFKKNEKWINSGKNGVLAIFLLTTIAMAILLVALATSQFKFKYVSNYTNLHLPLIYKLCALWAGNAGSLLLWTFFLTLYTALITFSRKMKGNKLMPYIASILLGNTLFFYFVMAGVANPFELNEVSPIDGNGLNPMLQHPGMILHPLTLYLGYVGLAVPFAFAISALILKTVDSSWIRMTRRWTLIAWLFLTLGNVIGGRWAYMELGWGGYWAWDPVENASFMPWLTTTAFLHSVMIQERKQMLKVWNVSLIIISYALTLFGTFLVRSGILTSVHSFTNSNLGLYFLIFMAIAILFALYMLMSRFHLLKRDSGQFESFLSKESSFLVNNLILVGAAFAVFWGTIFPLVSEAVNGVKVKVGIPYFNSVMSPLLLALLFIMAICPLIAWQKSSKKNLQRNFLLPSALSTTVAFLLLALGIRQAYPVIAFAIISFMILTHLLEIYRGVKARHSVTNETYPLAFIKLLTKNRRRYGGYIVHIGIAFIAIGIVGSQNFQVETMKTMAIGESIEIEDYKITYDDLGLKQEGMNDVIFAVLTIKKDGKNLGKVMPEKIFYSNWEEPSTEVGLLSRWDEDLYTVISSWEQDRRATFVFRINPLVKWIWFGSFIVVIGTIFALFGRSSKEIVPKYFNSRQVV</sequence>
<name>A0A8J8KAM0_9BACI</name>
<feature type="transmembrane region" description="Helical" evidence="10">
    <location>
        <begin position="6"/>
        <end position="28"/>
    </location>
</feature>
<evidence type="ECO:0000256" key="5">
    <source>
        <dbReference type="ARBA" id="ARBA00022692"/>
    </source>
</evidence>
<feature type="transmembrane region" description="Helical" evidence="10">
    <location>
        <begin position="248"/>
        <end position="263"/>
    </location>
</feature>
<keyword evidence="13" id="KW-0456">Lyase</keyword>
<proteinExistence type="inferred from homology"/>
<dbReference type="AlphaFoldDB" id="A0A8J8KAM0"/>
<keyword evidence="6" id="KW-0201">Cytochrome c-type biogenesis</keyword>
<dbReference type="RefSeq" id="WP_173729433.1">
    <property type="nucleotide sequence ID" value="NZ_JABTTE010000001.1"/>
</dbReference>
<dbReference type="PRINTS" id="PR01411">
    <property type="entry name" value="CCMFBIOGNSIS"/>
</dbReference>
<evidence type="ECO:0000259" key="12">
    <source>
        <dbReference type="Pfam" id="PF16327"/>
    </source>
</evidence>
<feature type="domain" description="Cytochrome c-type biogenesis protein CcmF C-terminal" evidence="12">
    <location>
        <begin position="313"/>
        <end position="643"/>
    </location>
</feature>
<feature type="transmembrane region" description="Helical" evidence="10">
    <location>
        <begin position="176"/>
        <end position="197"/>
    </location>
</feature>
<evidence type="ECO:0000259" key="11">
    <source>
        <dbReference type="Pfam" id="PF01578"/>
    </source>
</evidence>
<evidence type="ECO:0000256" key="4">
    <source>
        <dbReference type="ARBA" id="ARBA00022519"/>
    </source>
</evidence>
<feature type="transmembrane region" description="Helical" evidence="10">
    <location>
        <begin position="209"/>
        <end position="228"/>
    </location>
</feature>
<organism evidence="13 14">
    <name type="scientific">Calidifontibacillus erzurumensis</name>
    <dbReference type="NCBI Taxonomy" id="2741433"/>
    <lineage>
        <taxon>Bacteria</taxon>
        <taxon>Bacillati</taxon>
        <taxon>Bacillota</taxon>
        <taxon>Bacilli</taxon>
        <taxon>Bacillales</taxon>
        <taxon>Bacillaceae</taxon>
        <taxon>Calidifontibacillus/Schinkia group</taxon>
        <taxon>Calidifontibacillus</taxon>
    </lineage>
</organism>
<dbReference type="PANTHER" id="PTHR43653:SF1">
    <property type="entry name" value="CYTOCHROME C-TYPE BIOGENESIS PROTEIN CCMF"/>
    <property type="match status" value="1"/>
</dbReference>
<feature type="transmembrane region" description="Helical" evidence="10">
    <location>
        <begin position="450"/>
        <end position="468"/>
    </location>
</feature>
<feature type="domain" description="Cytochrome c assembly protein" evidence="11">
    <location>
        <begin position="88"/>
        <end position="294"/>
    </location>
</feature>
<feature type="transmembrane region" description="Helical" evidence="10">
    <location>
        <begin position="624"/>
        <end position="642"/>
    </location>
</feature>
<evidence type="ECO:0000256" key="7">
    <source>
        <dbReference type="ARBA" id="ARBA00022989"/>
    </source>
</evidence>
<dbReference type="GO" id="GO:0020037">
    <property type="term" value="F:heme binding"/>
    <property type="evidence" value="ECO:0007669"/>
    <property type="project" value="InterPro"/>
</dbReference>